<name>A0A1Y0AZE6_9LAMI</name>
<dbReference type="AlphaFoldDB" id="A0A1Y0AZE6"/>
<evidence type="ECO:0000313" key="1">
    <source>
        <dbReference type="EMBL" id="ART30537.1"/>
    </source>
</evidence>
<gene>
    <name evidence="1" type="ORF">AEK19_MT0260</name>
</gene>
<reference evidence="1" key="1">
    <citation type="submission" date="2017-03" db="EMBL/GenBank/DDBJ databases">
        <title>The mitochondrial genome of the carnivorous plant Utricularia reniformis (Lentibulariaceae): structure, comparative analysis and evolutionary landmarks.</title>
        <authorList>
            <person name="Silva S.R."/>
            <person name="Alvarenga D.O."/>
            <person name="Michael T.P."/>
            <person name="Miranda V.F.O."/>
            <person name="Varani A.M."/>
        </authorList>
    </citation>
    <scope>NUCLEOTIDE SEQUENCE</scope>
</reference>
<protein>
    <submittedName>
        <fullName evidence="1">Uncharacterized protein</fullName>
    </submittedName>
</protein>
<sequence>MGFIRQRLYLDRGEVSALFLTRTTELSSFQHLNDKQGNRNEQCSMVLSCFFSYNILRLHFFCYTSEYSVWKTSTPWFN</sequence>
<accession>A0A1Y0AZE6</accession>
<dbReference type="EMBL" id="KY774314">
    <property type="protein sequence ID" value="ART30537.1"/>
    <property type="molecule type" value="Genomic_DNA"/>
</dbReference>
<proteinExistence type="predicted"/>
<keyword evidence="1" id="KW-0496">Mitochondrion</keyword>
<organism evidence="1">
    <name type="scientific">Utricularia reniformis</name>
    <dbReference type="NCBI Taxonomy" id="192314"/>
    <lineage>
        <taxon>Eukaryota</taxon>
        <taxon>Viridiplantae</taxon>
        <taxon>Streptophyta</taxon>
        <taxon>Embryophyta</taxon>
        <taxon>Tracheophyta</taxon>
        <taxon>Spermatophyta</taxon>
        <taxon>Magnoliopsida</taxon>
        <taxon>eudicotyledons</taxon>
        <taxon>Gunneridae</taxon>
        <taxon>Pentapetalae</taxon>
        <taxon>asterids</taxon>
        <taxon>lamiids</taxon>
        <taxon>Lamiales</taxon>
        <taxon>Lentibulariaceae</taxon>
        <taxon>Utricularia</taxon>
    </lineage>
</organism>
<geneLocation type="mitochondrion" evidence="1"/>